<evidence type="ECO:0000256" key="2">
    <source>
        <dbReference type="SAM" id="Phobius"/>
    </source>
</evidence>
<evidence type="ECO:0000313" key="4">
    <source>
        <dbReference type="Proteomes" id="UP001346149"/>
    </source>
</evidence>
<dbReference type="PRINTS" id="PR00724">
    <property type="entry name" value="CRBOXYPTASEC"/>
</dbReference>
<dbReference type="AlphaFoldDB" id="A0AAN7RF64"/>
<name>A0AAN7RF64_TRANT</name>
<comment type="similarity">
    <text evidence="1">Belongs to the peptidase S10 family.</text>
</comment>
<dbReference type="GO" id="GO:0019748">
    <property type="term" value="P:secondary metabolic process"/>
    <property type="evidence" value="ECO:0007669"/>
    <property type="project" value="TreeGrafter"/>
</dbReference>
<dbReference type="InterPro" id="IPR001563">
    <property type="entry name" value="Peptidase_S10"/>
</dbReference>
<sequence length="538" mass="60952">MISVSALKFCSFNPEILWIILRYLFSLKIIFYSYYALLMSIDLDMQIGSEREKQIDSSPMGCILSPSLLLLLLPLIILLQFLSADAAVVSKIVKTLPGFSGELPFTLETGYVSVDDSELFYCFIESEGNPREDPFMLWFSGGPGCSALNGLIFENGPLEFNITAYEGGVPSLKYYPYSWTKSASILFVDTPVGTGFSYSRTQAGWYTSDTESARQTYQFLRKWLIAHPQYLKLPLFVGADSYSGLTGTIVVQHIIDDNEAELLPRLNLRGYILGCPFIDTLINGNSVLIFSHRIGLVSDEIYQAAKEHCHGNYNKVTTAEPKCYKAIKAFNRLIEGLNKKHILEPECEWASPRQPGEDDHVSRRAAAEETIPGDFVLSPPRIPDMWCRNFNYAMSDWWANDRGVQDALGVRAGRISEWIRCNKSLQYTTDVTSVLDYHKNLTRKGLRVFIYSGDHDLSIPCTGTQQWIKLLNLTIETDWRPWFIDGQIAGYTIKYTKHGYTLTYASVKACMEFFRETFLIISMELVIRHKSTKEGSAT</sequence>
<feature type="transmembrane region" description="Helical" evidence="2">
    <location>
        <begin position="16"/>
        <end position="38"/>
    </location>
</feature>
<dbReference type="Gene3D" id="3.40.50.1820">
    <property type="entry name" value="alpha/beta hydrolase"/>
    <property type="match status" value="1"/>
</dbReference>
<keyword evidence="2" id="KW-0812">Transmembrane</keyword>
<evidence type="ECO:0000256" key="1">
    <source>
        <dbReference type="ARBA" id="ARBA00009431"/>
    </source>
</evidence>
<dbReference type="SUPFAM" id="SSF53474">
    <property type="entry name" value="alpha/beta-Hydrolases"/>
    <property type="match status" value="1"/>
</dbReference>
<dbReference type="PANTHER" id="PTHR11802:SF329">
    <property type="entry name" value="SERINE CARBOXYPEPTIDASE-LIKE 17"/>
    <property type="match status" value="1"/>
</dbReference>
<dbReference type="FunFam" id="3.40.50.1820:FF:000072">
    <property type="entry name" value="Serine carboxypeptidase-like 19"/>
    <property type="match status" value="1"/>
</dbReference>
<keyword evidence="2" id="KW-0472">Membrane</keyword>
<proteinExistence type="inferred from homology"/>
<accession>A0AAN7RF64</accession>
<dbReference type="InterPro" id="IPR029058">
    <property type="entry name" value="AB_hydrolase_fold"/>
</dbReference>
<dbReference type="PANTHER" id="PTHR11802">
    <property type="entry name" value="SERINE PROTEASE FAMILY S10 SERINE CARBOXYPEPTIDASE"/>
    <property type="match status" value="1"/>
</dbReference>
<feature type="transmembrane region" description="Helical" evidence="2">
    <location>
        <begin position="59"/>
        <end position="82"/>
    </location>
</feature>
<protein>
    <recommendedName>
        <fullName evidence="5">Serine carboxypeptidase-like 18</fullName>
    </recommendedName>
</protein>
<dbReference type="EMBL" id="JAXQNO010000001">
    <property type="protein sequence ID" value="KAK4803989.1"/>
    <property type="molecule type" value="Genomic_DNA"/>
</dbReference>
<dbReference type="GO" id="GO:0004185">
    <property type="term" value="F:serine-type carboxypeptidase activity"/>
    <property type="evidence" value="ECO:0007669"/>
    <property type="project" value="InterPro"/>
</dbReference>
<dbReference type="Proteomes" id="UP001346149">
    <property type="component" value="Unassembled WGS sequence"/>
</dbReference>
<dbReference type="Gene3D" id="3.40.50.12670">
    <property type="match status" value="1"/>
</dbReference>
<keyword evidence="2" id="KW-1133">Transmembrane helix</keyword>
<comment type="caution">
    <text evidence="3">The sequence shown here is derived from an EMBL/GenBank/DDBJ whole genome shotgun (WGS) entry which is preliminary data.</text>
</comment>
<gene>
    <name evidence="3" type="ORF">SAY86_003806</name>
</gene>
<dbReference type="GO" id="GO:0006508">
    <property type="term" value="P:proteolysis"/>
    <property type="evidence" value="ECO:0007669"/>
    <property type="project" value="InterPro"/>
</dbReference>
<organism evidence="3 4">
    <name type="scientific">Trapa natans</name>
    <name type="common">Water chestnut</name>
    <dbReference type="NCBI Taxonomy" id="22666"/>
    <lineage>
        <taxon>Eukaryota</taxon>
        <taxon>Viridiplantae</taxon>
        <taxon>Streptophyta</taxon>
        <taxon>Embryophyta</taxon>
        <taxon>Tracheophyta</taxon>
        <taxon>Spermatophyta</taxon>
        <taxon>Magnoliopsida</taxon>
        <taxon>eudicotyledons</taxon>
        <taxon>Gunneridae</taxon>
        <taxon>Pentapetalae</taxon>
        <taxon>rosids</taxon>
        <taxon>malvids</taxon>
        <taxon>Myrtales</taxon>
        <taxon>Lythraceae</taxon>
        <taxon>Trapa</taxon>
    </lineage>
</organism>
<reference evidence="3 4" key="1">
    <citation type="journal article" date="2023" name="Hortic Res">
        <title>Pangenome of water caltrop reveals structural variations and asymmetric subgenome divergence after allopolyploidization.</title>
        <authorList>
            <person name="Zhang X."/>
            <person name="Chen Y."/>
            <person name="Wang L."/>
            <person name="Yuan Y."/>
            <person name="Fang M."/>
            <person name="Shi L."/>
            <person name="Lu R."/>
            <person name="Comes H.P."/>
            <person name="Ma Y."/>
            <person name="Chen Y."/>
            <person name="Huang G."/>
            <person name="Zhou Y."/>
            <person name="Zheng Z."/>
            <person name="Qiu Y."/>
        </authorList>
    </citation>
    <scope>NUCLEOTIDE SEQUENCE [LARGE SCALE GENOMIC DNA]</scope>
    <source>
        <strain evidence="3">F231</strain>
    </source>
</reference>
<dbReference type="Pfam" id="PF00450">
    <property type="entry name" value="Peptidase_S10"/>
    <property type="match status" value="1"/>
</dbReference>
<evidence type="ECO:0008006" key="5">
    <source>
        <dbReference type="Google" id="ProtNLM"/>
    </source>
</evidence>
<evidence type="ECO:0000313" key="3">
    <source>
        <dbReference type="EMBL" id="KAK4803989.1"/>
    </source>
</evidence>
<keyword evidence="4" id="KW-1185">Reference proteome</keyword>
<dbReference type="GO" id="GO:0016747">
    <property type="term" value="F:acyltransferase activity, transferring groups other than amino-acyl groups"/>
    <property type="evidence" value="ECO:0007669"/>
    <property type="project" value="TreeGrafter"/>
</dbReference>